<comment type="caution">
    <text evidence="5">The sequence shown here is derived from an EMBL/GenBank/DDBJ whole genome shotgun (WGS) entry which is preliminary data.</text>
</comment>
<evidence type="ECO:0000256" key="3">
    <source>
        <dbReference type="RuleBase" id="RU000524"/>
    </source>
</evidence>
<dbReference type="AlphaFoldDB" id="A0A0R1NZF9"/>
<feature type="compositionally biased region" description="Low complexity" evidence="4">
    <location>
        <begin position="114"/>
        <end position="136"/>
    </location>
</feature>
<dbReference type="InterPro" id="IPR012340">
    <property type="entry name" value="NA-bd_OB-fold"/>
</dbReference>
<dbReference type="PANTHER" id="PTHR10302:SF27">
    <property type="entry name" value="SINGLE-STRANDED DNA-BINDING PROTEIN"/>
    <property type="match status" value="1"/>
</dbReference>
<keyword evidence="2" id="KW-0235">DNA replication</keyword>
<reference evidence="5 6" key="1">
    <citation type="journal article" date="2015" name="Genome Announc.">
        <title>Expanding the biotechnology potential of lactobacilli through comparative genomics of 213 strains and associated genera.</title>
        <authorList>
            <person name="Sun Z."/>
            <person name="Harris H.M."/>
            <person name="McCann A."/>
            <person name="Guo C."/>
            <person name="Argimon S."/>
            <person name="Zhang W."/>
            <person name="Yang X."/>
            <person name="Jeffery I.B."/>
            <person name="Cooney J.C."/>
            <person name="Kagawa T.F."/>
            <person name="Liu W."/>
            <person name="Song Y."/>
            <person name="Salvetti E."/>
            <person name="Wrobel A."/>
            <person name="Rasinkangas P."/>
            <person name="Parkhill J."/>
            <person name="Rea M.C."/>
            <person name="O'Sullivan O."/>
            <person name="Ritari J."/>
            <person name="Douillard F.P."/>
            <person name="Paul Ross R."/>
            <person name="Yang R."/>
            <person name="Briner A.E."/>
            <person name="Felis G.E."/>
            <person name="de Vos W.M."/>
            <person name="Barrangou R."/>
            <person name="Klaenhammer T.R."/>
            <person name="Caufield P.W."/>
            <person name="Cui Y."/>
            <person name="Zhang H."/>
            <person name="O'Toole P.W."/>
        </authorList>
    </citation>
    <scope>NUCLEOTIDE SEQUENCE [LARGE SCALE GENOMIC DNA]</scope>
    <source>
        <strain evidence="5 6">DSM 13345</strain>
    </source>
</reference>
<feature type="compositionally biased region" description="Low complexity" evidence="4">
    <location>
        <begin position="143"/>
        <end position="167"/>
    </location>
</feature>
<dbReference type="CDD" id="cd04496">
    <property type="entry name" value="SSB_OBF"/>
    <property type="match status" value="1"/>
</dbReference>
<dbReference type="SUPFAM" id="SSF50249">
    <property type="entry name" value="Nucleic acid-binding proteins"/>
    <property type="match status" value="1"/>
</dbReference>
<dbReference type="NCBIfam" id="TIGR00621">
    <property type="entry name" value="ssb"/>
    <property type="match status" value="1"/>
</dbReference>
<gene>
    <name evidence="5" type="ORF">FC47_GL000382</name>
</gene>
<evidence type="ECO:0000313" key="5">
    <source>
        <dbReference type="EMBL" id="KRL25311.1"/>
    </source>
</evidence>
<dbReference type="GO" id="GO:0006281">
    <property type="term" value="P:DNA repair"/>
    <property type="evidence" value="ECO:0007669"/>
    <property type="project" value="UniProtKB-UniRule"/>
</dbReference>
<dbReference type="InterPro" id="IPR011344">
    <property type="entry name" value="ssDNA-bd"/>
</dbReference>
<keyword evidence="2" id="KW-0234">DNA repair</keyword>
<evidence type="ECO:0000256" key="1">
    <source>
        <dbReference type="ARBA" id="ARBA00023125"/>
    </source>
</evidence>
<dbReference type="Pfam" id="PF00436">
    <property type="entry name" value="SSB"/>
    <property type="match status" value="1"/>
</dbReference>
<comment type="caution">
    <text evidence="2">Lacks conserved residue(s) required for the propagation of feature annotation.</text>
</comment>
<feature type="compositionally biased region" description="Polar residues" evidence="4">
    <location>
        <begin position="190"/>
        <end position="202"/>
    </location>
</feature>
<dbReference type="GO" id="GO:0009295">
    <property type="term" value="C:nucleoid"/>
    <property type="evidence" value="ECO:0007669"/>
    <property type="project" value="TreeGrafter"/>
</dbReference>
<name>A0A0R1NZF9_LIMMU</name>
<dbReference type="PROSITE" id="PS50935">
    <property type="entry name" value="SSB"/>
    <property type="match status" value="1"/>
</dbReference>
<evidence type="ECO:0000256" key="2">
    <source>
        <dbReference type="HAMAP-Rule" id="MF_00984"/>
    </source>
</evidence>
<evidence type="ECO:0000256" key="4">
    <source>
        <dbReference type="SAM" id="MobiDB-lite"/>
    </source>
</evidence>
<organism evidence="5 6">
    <name type="scientific">Limosilactobacillus mucosae DSM 13345</name>
    <dbReference type="NCBI Taxonomy" id="1423771"/>
    <lineage>
        <taxon>Bacteria</taxon>
        <taxon>Bacillati</taxon>
        <taxon>Bacillota</taxon>
        <taxon>Bacilli</taxon>
        <taxon>Lactobacillales</taxon>
        <taxon>Lactobacillaceae</taxon>
        <taxon>Limosilactobacillus</taxon>
    </lineage>
</organism>
<protein>
    <recommendedName>
        <fullName evidence="2 3">Single-stranded DNA-binding protein</fullName>
        <shortName evidence="2">SSB</shortName>
    </recommendedName>
</protein>
<feature type="short sequence motif" description="Important for interaction with partner proteins" evidence="2">
    <location>
        <begin position="242"/>
        <end position="247"/>
    </location>
</feature>
<dbReference type="GO" id="GO:0003697">
    <property type="term" value="F:single-stranded DNA binding"/>
    <property type="evidence" value="ECO:0007669"/>
    <property type="project" value="UniProtKB-UniRule"/>
</dbReference>
<dbReference type="Proteomes" id="UP000050901">
    <property type="component" value="Unassembled WGS sequence"/>
</dbReference>
<sequence>MLNRVVLTGRLTRDAELRYTQGGTSVASFTLAVDRQFRNAQGERDADFINCVIWRKPAENFANFTHKGALVGIDGSLRTRSYENNQGQRVYVTEVQVDNFALLEPRRNGGQPYSGGRSQSNFGNGQGNWNNNQSQYNGGGYQQGFDNGRASQPMGNSSFGNQGGFNNPFENAPMPGQETPVHNDFPFGNEDSQPAAPSNNDAATFDLNDSVLPTNGQPAADSTNASAAPKSNDTKSADSTAEDDLPF</sequence>
<dbReference type="GO" id="GO:0006310">
    <property type="term" value="P:DNA recombination"/>
    <property type="evidence" value="ECO:0007669"/>
    <property type="project" value="UniProtKB-UniRule"/>
</dbReference>
<dbReference type="PANTHER" id="PTHR10302">
    <property type="entry name" value="SINGLE-STRANDED DNA-BINDING PROTEIN"/>
    <property type="match status" value="1"/>
</dbReference>
<dbReference type="HAMAP" id="MF_00984">
    <property type="entry name" value="SSB"/>
    <property type="match status" value="1"/>
</dbReference>
<feature type="compositionally biased region" description="Polar residues" evidence="4">
    <location>
        <begin position="211"/>
        <end position="231"/>
    </location>
</feature>
<keyword evidence="2" id="KW-0227">DNA damage</keyword>
<dbReference type="GO" id="GO:0006260">
    <property type="term" value="P:DNA replication"/>
    <property type="evidence" value="ECO:0007669"/>
    <property type="project" value="UniProtKB-UniRule"/>
</dbReference>
<dbReference type="EMBL" id="AZEQ01000012">
    <property type="protein sequence ID" value="KRL25311.1"/>
    <property type="molecule type" value="Genomic_DNA"/>
</dbReference>
<dbReference type="InterPro" id="IPR000424">
    <property type="entry name" value="Primosome_PriB/ssb"/>
</dbReference>
<evidence type="ECO:0000313" key="6">
    <source>
        <dbReference type="Proteomes" id="UP000050901"/>
    </source>
</evidence>
<comment type="function">
    <text evidence="2">Plays an important role in DNA replication, recombination and repair. Binds to ssDNA and to an array of partner proteins to recruit them to their sites of action during DNA metabolism.</text>
</comment>
<keyword evidence="1 2" id="KW-0238">DNA-binding</keyword>
<accession>A0A0R1NZF9</accession>
<proteinExistence type="inferred from homology"/>
<comment type="subunit">
    <text evidence="2">Homotetramer.</text>
</comment>
<dbReference type="Gene3D" id="2.40.50.140">
    <property type="entry name" value="Nucleic acid-binding proteins"/>
    <property type="match status" value="1"/>
</dbReference>
<feature type="region of interest" description="Disordered" evidence="4">
    <location>
        <begin position="103"/>
        <end position="247"/>
    </location>
</feature>
<keyword evidence="2" id="KW-0233">DNA recombination</keyword>
<dbReference type="PATRIC" id="fig|1423771.3.peg.390"/>